<comment type="caution">
    <text evidence="2">The sequence shown here is derived from an EMBL/GenBank/DDBJ whole genome shotgun (WGS) entry which is preliminary data.</text>
</comment>
<keyword evidence="3" id="KW-1185">Reference proteome</keyword>
<dbReference type="Proteomes" id="UP000700596">
    <property type="component" value="Unassembled WGS sequence"/>
</dbReference>
<gene>
    <name evidence="2" type="ORF">B0J11DRAFT_99399</name>
</gene>
<feature type="region of interest" description="Disordered" evidence="1">
    <location>
        <begin position="92"/>
        <end position="115"/>
    </location>
</feature>
<feature type="compositionally biased region" description="Polar residues" evidence="1">
    <location>
        <begin position="93"/>
        <end position="103"/>
    </location>
</feature>
<evidence type="ECO:0000313" key="3">
    <source>
        <dbReference type="Proteomes" id="UP000700596"/>
    </source>
</evidence>
<accession>A0A9P9DCH7</accession>
<organism evidence="2 3">
    <name type="scientific">Dendryphion nanum</name>
    <dbReference type="NCBI Taxonomy" id="256645"/>
    <lineage>
        <taxon>Eukaryota</taxon>
        <taxon>Fungi</taxon>
        <taxon>Dikarya</taxon>
        <taxon>Ascomycota</taxon>
        <taxon>Pezizomycotina</taxon>
        <taxon>Dothideomycetes</taxon>
        <taxon>Pleosporomycetidae</taxon>
        <taxon>Pleosporales</taxon>
        <taxon>Torulaceae</taxon>
        <taxon>Dendryphion</taxon>
    </lineage>
</organism>
<name>A0A9P9DCH7_9PLEO</name>
<protein>
    <submittedName>
        <fullName evidence="2">Uncharacterized protein</fullName>
    </submittedName>
</protein>
<dbReference type="AlphaFoldDB" id="A0A9P9DCH7"/>
<evidence type="ECO:0000313" key="2">
    <source>
        <dbReference type="EMBL" id="KAH7116728.1"/>
    </source>
</evidence>
<dbReference type="EMBL" id="JAGMWT010000014">
    <property type="protein sequence ID" value="KAH7116728.1"/>
    <property type="molecule type" value="Genomic_DNA"/>
</dbReference>
<sequence>MAISGETPQSCAALIAIVLDYTLVPCGVSHAAWTHSPRVSTCHSGLCLLCLLSPPSSCSSVTQNSAQVRTLVVTTSSLFTAYTEEPCRPTRRIPTQQQGQAVTEDQVHRPGGLIDSGEAEPLYPWCNRLFKAHRFSLVVADCSKAGYWGLHTRRAIGAV</sequence>
<evidence type="ECO:0000256" key="1">
    <source>
        <dbReference type="SAM" id="MobiDB-lite"/>
    </source>
</evidence>
<proteinExistence type="predicted"/>
<reference evidence="2" key="1">
    <citation type="journal article" date="2021" name="Nat. Commun.">
        <title>Genetic determinants of endophytism in the Arabidopsis root mycobiome.</title>
        <authorList>
            <person name="Mesny F."/>
            <person name="Miyauchi S."/>
            <person name="Thiergart T."/>
            <person name="Pickel B."/>
            <person name="Atanasova L."/>
            <person name="Karlsson M."/>
            <person name="Huettel B."/>
            <person name="Barry K.W."/>
            <person name="Haridas S."/>
            <person name="Chen C."/>
            <person name="Bauer D."/>
            <person name="Andreopoulos W."/>
            <person name="Pangilinan J."/>
            <person name="LaButti K."/>
            <person name="Riley R."/>
            <person name="Lipzen A."/>
            <person name="Clum A."/>
            <person name="Drula E."/>
            <person name="Henrissat B."/>
            <person name="Kohler A."/>
            <person name="Grigoriev I.V."/>
            <person name="Martin F.M."/>
            <person name="Hacquard S."/>
        </authorList>
    </citation>
    <scope>NUCLEOTIDE SEQUENCE</scope>
    <source>
        <strain evidence="2">MPI-CAGE-CH-0243</strain>
    </source>
</reference>